<organism evidence="9 10">
    <name type="scientific">Taphrina deformans (strain PYCC 5710 / ATCC 11124 / CBS 356.35 / IMI 108563 / JCM 9778 / NBRC 8474)</name>
    <name type="common">Peach leaf curl fungus</name>
    <name type="synonym">Lalaria deformans</name>
    <dbReference type="NCBI Taxonomy" id="1097556"/>
    <lineage>
        <taxon>Eukaryota</taxon>
        <taxon>Fungi</taxon>
        <taxon>Dikarya</taxon>
        <taxon>Ascomycota</taxon>
        <taxon>Taphrinomycotina</taxon>
        <taxon>Taphrinomycetes</taxon>
        <taxon>Taphrinales</taxon>
        <taxon>Taphrinaceae</taxon>
        <taxon>Taphrina</taxon>
    </lineage>
</organism>
<comment type="subcellular location">
    <subcellularLocation>
        <location evidence="1">Membrane</location>
        <topology evidence="1">Multi-pass membrane protein</topology>
    </subcellularLocation>
</comment>
<evidence type="ECO:0000256" key="8">
    <source>
        <dbReference type="SAM" id="Phobius"/>
    </source>
</evidence>
<feature type="compositionally biased region" description="Acidic residues" evidence="7">
    <location>
        <begin position="13"/>
        <end position="24"/>
    </location>
</feature>
<evidence type="ECO:0000256" key="5">
    <source>
        <dbReference type="ARBA" id="ARBA00022989"/>
    </source>
</evidence>
<feature type="transmembrane region" description="Helical" evidence="8">
    <location>
        <begin position="46"/>
        <end position="65"/>
    </location>
</feature>
<dbReference type="PANTHER" id="PTHR10332:SF88">
    <property type="entry name" value="EQUILIBRATIVE NUCLEOSIDE TRANSPORTER 1, ISOFORM A"/>
    <property type="match status" value="1"/>
</dbReference>
<evidence type="ECO:0000256" key="2">
    <source>
        <dbReference type="ARBA" id="ARBA00007965"/>
    </source>
</evidence>
<dbReference type="SUPFAM" id="SSF103473">
    <property type="entry name" value="MFS general substrate transporter"/>
    <property type="match status" value="1"/>
</dbReference>
<feature type="transmembrane region" description="Helical" evidence="8">
    <location>
        <begin position="85"/>
        <end position="105"/>
    </location>
</feature>
<feature type="compositionally biased region" description="Basic and acidic residues" evidence="7">
    <location>
        <begin position="1"/>
        <end position="12"/>
    </location>
</feature>
<dbReference type="OrthoDB" id="46396at2759"/>
<protein>
    <submittedName>
        <fullName evidence="9">Nucleoside transporter family</fullName>
    </submittedName>
</protein>
<dbReference type="GO" id="GO:0015205">
    <property type="term" value="F:nucleobase transmembrane transporter activity"/>
    <property type="evidence" value="ECO:0007669"/>
    <property type="project" value="TreeGrafter"/>
</dbReference>
<evidence type="ECO:0000256" key="3">
    <source>
        <dbReference type="ARBA" id="ARBA00022448"/>
    </source>
</evidence>
<dbReference type="Pfam" id="PF01733">
    <property type="entry name" value="Nucleoside_tran"/>
    <property type="match status" value="2"/>
</dbReference>
<keyword evidence="4 8" id="KW-0812">Transmembrane</keyword>
<proteinExistence type="inferred from homology"/>
<feature type="region of interest" description="Disordered" evidence="7">
    <location>
        <begin position="1"/>
        <end position="36"/>
    </location>
</feature>
<evidence type="ECO:0000256" key="4">
    <source>
        <dbReference type="ARBA" id="ARBA00022692"/>
    </source>
</evidence>
<dbReference type="GO" id="GO:0005886">
    <property type="term" value="C:plasma membrane"/>
    <property type="evidence" value="ECO:0007669"/>
    <property type="project" value="TreeGrafter"/>
</dbReference>
<dbReference type="Proteomes" id="UP000013776">
    <property type="component" value="Unassembled WGS sequence"/>
</dbReference>
<feature type="transmembrane region" description="Helical" evidence="8">
    <location>
        <begin position="141"/>
        <end position="160"/>
    </location>
</feature>
<dbReference type="GO" id="GO:0000329">
    <property type="term" value="C:fungal-type vacuole membrane"/>
    <property type="evidence" value="ECO:0007669"/>
    <property type="project" value="TreeGrafter"/>
</dbReference>
<gene>
    <name evidence="9" type="ORF">TAPDE_002355</name>
</gene>
<comment type="similarity">
    <text evidence="2">Belongs to the SLC29A/ENT transporter (TC 2.A.57) family.</text>
</comment>
<dbReference type="PIRSF" id="PIRSF016379">
    <property type="entry name" value="ENT"/>
    <property type="match status" value="1"/>
</dbReference>
<sequence>MTDHDARRRLLADEDDTEDLDAVDTPDAQSSRAPDYTETSDVDYKIATAFAIMGAAMLWPFNAFITANEFFGRMFRDNAQILQIYSLSITSVFTVTNLMSTVYFTRTVRKADLNARVSSAALSTTALLALLAVLTTASLKAVAYFVILLTIVATVGITTGGLQNGCFGLVGAYGPRYVQFIFIGQGIAGVTPALLSIAVALIDRDPAKSANRRAFAYFLSSSLVLASSYFAHLYLKSRLDQDSTPALSDDSDKEPELSRYKKFLRSYHSWTIFLIFVVTLSIFPSITASVTSVRDGKSAPKWLQPAVYIPLGFLLWNTGDLLGRIISALPAVTIEDPRLLFTASVLRILWIPMVYLCNVRGHGAILKSDAFFLVFMLLFGTSNGFVSSLTFAAAIKQARDDEKRDIGAFMTFMLCSGLVVGSILSFVF</sequence>
<keyword evidence="3" id="KW-0813">Transport</keyword>
<feature type="transmembrane region" description="Helical" evidence="8">
    <location>
        <begin position="180"/>
        <end position="202"/>
    </location>
</feature>
<feature type="transmembrane region" description="Helical" evidence="8">
    <location>
        <begin position="302"/>
        <end position="319"/>
    </location>
</feature>
<accession>R4XG23</accession>
<keyword evidence="5 8" id="KW-1133">Transmembrane helix</keyword>
<dbReference type="VEuPathDB" id="FungiDB:TAPDE_002355"/>
<name>R4XG23_TAPDE</name>
<evidence type="ECO:0000256" key="1">
    <source>
        <dbReference type="ARBA" id="ARBA00004141"/>
    </source>
</evidence>
<evidence type="ECO:0000256" key="7">
    <source>
        <dbReference type="SAM" id="MobiDB-lite"/>
    </source>
</evidence>
<feature type="transmembrane region" description="Helical" evidence="8">
    <location>
        <begin position="214"/>
        <end position="235"/>
    </location>
</feature>
<evidence type="ECO:0000256" key="6">
    <source>
        <dbReference type="ARBA" id="ARBA00023136"/>
    </source>
</evidence>
<reference evidence="9 10" key="1">
    <citation type="journal article" date="2013" name="MBio">
        <title>Genome sequencing of the plant pathogen Taphrina deformans, the causal agent of peach leaf curl.</title>
        <authorList>
            <person name="Cisse O.H."/>
            <person name="Almeida J.M.G.C.F."/>
            <person name="Fonseca A."/>
            <person name="Kumar A.A."/>
            <person name="Salojaervi J."/>
            <person name="Overmyer K."/>
            <person name="Hauser P.M."/>
            <person name="Pagni M."/>
        </authorList>
    </citation>
    <scope>NUCLEOTIDE SEQUENCE [LARGE SCALE GENOMIC DNA]</scope>
    <source>
        <strain evidence="10">PYCC 5710 / ATCC 11124 / CBS 356.35 / IMI 108563 / JCM 9778 / NBRC 8474</strain>
    </source>
</reference>
<keyword evidence="6 8" id="KW-0472">Membrane</keyword>
<feature type="transmembrane region" description="Helical" evidence="8">
    <location>
        <begin position="267"/>
        <end position="290"/>
    </location>
</feature>
<evidence type="ECO:0000313" key="10">
    <source>
        <dbReference type="Proteomes" id="UP000013776"/>
    </source>
</evidence>
<evidence type="ECO:0000313" key="9">
    <source>
        <dbReference type="EMBL" id="CCG82334.1"/>
    </source>
</evidence>
<feature type="transmembrane region" description="Helical" evidence="8">
    <location>
        <begin position="339"/>
        <end position="358"/>
    </location>
</feature>
<comment type="caution">
    <text evidence="9">The sequence shown here is derived from an EMBL/GenBank/DDBJ whole genome shotgun (WGS) entry which is preliminary data.</text>
</comment>
<keyword evidence="10" id="KW-1185">Reference proteome</keyword>
<dbReference type="EMBL" id="CAHR02000080">
    <property type="protein sequence ID" value="CCG82334.1"/>
    <property type="molecule type" value="Genomic_DNA"/>
</dbReference>
<dbReference type="InterPro" id="IPR036259">
    <property type="entry name" value="MFS_trans_sf"/>
</dbReference>
<dbReference type="eggNOG" id="KOG1479">
    <property type="taxonomic scope" value="Eukaryota"/>
</dbReference>
<feature type="transmembrane region" description="Helical" evidence="8">
    <location>
        <begin position="406"/>
        <end position="427"/>
    </location>
</feature>
<dbReference type="AlphaFoldDB" id="R4XG23"/>
<dbReference type="PANTHER" id="PTHR10332">
    <property type="entry name" value="EQUILIBRATIVE NUCLEOSIDE TRANSPORTER"/>
    <property type="match status" value="1"/>
</dbReference>
<dbReference type="GO" id="GO:0034257">
    <property type="term" value="F:nicotinamide riboside transmembrane transporter activity"/>
    <property type="evidence" value="ECO:0007669"/>
    <property type="project" value="TreeGrafter"/>
</dbReference>
<dbReference type="InterPro" id="IPR002259">
    <property type="entry name" value="Eqnu_transpt"/>
</dbReference>
<feature type="transmembrane region" description="Helical" evidence="8">
    <location>
        <begin position="117"/>
        <end position="134"/>
    </location>
</feature>
<feature type="transmembrane region" description="Helical" evidence="8">
    <location>
        <begin position="370"/>
        <end position="394"/>
    </location>
</feature>